<gene>
    <name evidence="1" type="ORF">ESZ48_13640</name>
</gene>
<dbReference type="PROSITE" id="PS51257">
    <property type="entry name" value="PROKAR_LIPOPROTEIN"/>
    <property type="match status" value="1"/>
</dbReference>
<organism evidence="1 2">
    <name type="scientific">Gelidibacter gilvus</name>
    <dbReference type="NCBI Taxonomy" id="59602"/>
    <lineage>
        <taxon>Bacteria</taxon>
        <taxon>Pseudomonadati</taxon>
        <taxon>Bacteroidota</taxon>
        <taxon>Flavobacteriia</taxon>
        <taxon>Flavobacteriales</taxon>
        <taxon>Flavobacteriaceae</taxon>
        <taxon>Gelidibacter</taxon>
    </lineage>
</organism>
<dbReference type="OrthoDB" id="893601at2"/>
<dbReference type="RefSeq" id="WP_129018059.1">
    <property type="nucleotide sequence ID" value="NZ_SDDZ01000008.1"/>
</dbReference>
<accession>A0A4Q0XFC5</accession>
<proteinExistence type="predicted"/>
<reference evidence="1 2" key="1">
    <citation type="submission" date="2019-01" db="EMBL/GenBank/DDBJ databases">
        <title>Genome sequence of the Antarctic species Gelidibacter gilvus ACAM 158(T).</title>
        <authorList>
            <person name="Bowman J.P."/>
        </authorList>
    </citation>
    <scope>NUCLEOTIDE SEQUENCE [LARGE SCALE GENOMIC DNA]</scope>
    <source>
        <strain evidence="1 2">IC158</strain>
    </source>
</reference>
<sequence length="173" mass="19606">MKYILMLIFTISLVGCQSTKKNPSEASELELPNTDLYEPLESEASSEDENYQAALDFINSYIESIDQLEILEFARNSSLATDKLKSELENIVILAWEENPRIGLLADPLFDAQDYPPNGFELHEFNPQTGYVIVKGIDWEDFKVAMQVVDVDGHIMVDGCGIVNMPENKRIER</sequence>
<evidence type="ECO:0000313" key="1">
    <source>
        <dbReference type="EMBL" id="RXJ46130.1"/>
    </source>
</evidence>
<protein>
    <submittedName>
        <fullName evidence="1">Uncharacterized protein</fullName>
    </submittedName>
</protein>
<name>A0A4Q0XFC5_9FLAO</name>
<keyword evidence="2" id="KW-1185">Reference proteome</keyword>
<dbReference type="EMBL" id="SDDZ01000008">
    <property type="protein sequence ID" value="RXJ46130.1"/>
    <property type="molecule type" value="Genomic_DNA"/>
</dbReference>
<comment type="caution">
    <text evidence="1">The sequence shown here is derived from an EMBL/GenBank/DDBJ whole genome shotgun (WGS) entry which is preliminary data.</text>
</comment>
<dbReference type="Proteomes" id="UP000289792">
    <property type="component" value="Unassembled WGS sequence"/>
</dbReference>
<evidence type="ECO:0000313" key="2">
    <source>
        <dbReference type="Proteomes" id="UP000289792"/>
    </source>
</evidence>
<dbReference type="AlphaFoldDB" id="A0A4Q0XFC5"/>